<dbReference type="PANTHER" id="PTHR43619:SF2">
    <property type="entry name" value="S-ADENOSYL-L-METHIONINE-DEPENDENT METHYLTRANSFERASES SUPERFAMILY PROTEIN"/>
    <property type="match status" value="1"/>
</dbReference>
<dbReference type="NCBIfam" id="TIGR00027">
    <property type="entry name" value="mthyl_TIGR00027"/>
    <property type="match status" value="1"/>
</dbReference>
<dbReference type="InterPro" id="IPR007213">
    <property type="entry name" value="Ppm1/Ppm2/Tcmp"/>
</dbReference>
<reference evidence="7" key="1">
    <citation type="submission" date="2022-06" db="EMBL/GenBank/DDBJ databases">
        <title>Genomic Encyclopedia of Archaeal and Bacterial Type Strains, Phase II (KMG-II): from individual species to whole genera.</title>
        <authorList>
            <person name="Goeker M."/>
        </authorList>
    </citation>
    <scope>NUCLEOTIDE SEQUENCE</scope>
    <source>
        <strain evidence="7">DSM 43935</strain>
    </source>
</reference>
<dbReference type="Pfam" id="PF04072">
    <property type="entry name" value="LCM"/>
    <property type="match status" value="1"/>
</dbReference>
<keyword evidence="8" id="KW-1185">Reference proteome</keyword>
<dbReference type="Gene3D" id="3.40.50.150">
    <property type="entry name" value="Vaccinia Virus protein VP39"/>
    <property type="match status" value="1"/>
</dbReference>
<evidence type="ECO:0000256" key="5">
    <source>
        <dbReference type="ARBA" id="ARBA00022691"/>
    </source>
</evidence>
<dbReference type="EMBL" id="JAMTCK010000012">
    <property type="protein sequence ID" value="MCP2167962.1"/>
    <property type="molecule type" value="Genomic_DNA"/>
</dbReference>
<comment type="function">
    <text evidence="1 6">Exhibits S-adenosyl-L-methionine-dependent methyltransferase activity.</text>
</comment>
<evidence type="ECO:0000313" key="8">
    <source>
        <dbReference type="Proteomes" id="UP001206128"/>
    </source>
</evidence>
<organism evidence="7 8">
    <name type="scientific">Goodfellowiella coeruleoviolacea</name>
    <dbReference type="NCBI Taxonomy" id="334858"/>
    <lineage>
        <taxon>Bacteria</taxon>
        <taxon>Bacillati</taxon>
        <taxon>Actinomycetota</taxon>
        <taxon>Actinomycetes</taxon>
        <taxon>Pseudonocardiales</taxon>
        <taxon>Pseudonocardiaceae</taxon>
        <taxon>Goodfellowiella</taxon>
    </lineage>
</organism>
<dbReference type="AlphaFoldDB" id="A0AAE3KIG8"/>
<dbReference type="InterPro" id="IPR011610">
    <property type="entry name" value="SAM_mthyl_Trfase_ML2640-like"/>
</dbReference>
<comment type="caution">
    <text evidence="7">The sequence shown here is derived from an EMBL/GenBank/DDBJ whole genome shotgun (WGS) entry which is preliminary data.</text>
</comment>
<evidence type="ECO:0000256" key="2">
    <source>
        <dbReference type="ARBA" id="ARBA00008138"/>
    </source>
</evidence>
<dbReference type="PANTHER" id="PTHR43619">
    <property type="entry name" value="S-ADENOSYL-L-METHIONINE-DEPENDENT METHYLTRANSFERASE YKTD-RELATED"/>
    <property type="match status" value="1"/>
</dbReference>
<dbReference type="Proteomes" id="UP001206128">
    <property type="component" value="Unassembled WGS sequence"/>
</dbReference>
<evidence type="ECO:0000256" key="1">
    <source>
        <dbReference type="ARBA" id="ARBA00003907"/>
    </source>
</evidence>
<keyword evidence="3 6" id="KW-0489">Methyltransferase</keyword>
<keyword evidence="5 6" id="KW-0949">S-adenosyl-L-methionine</keyword>
<sequence>MNAHSRPPAGVSRTAVMIARARADEQARPDRLFADPLAGVLADAAGDVSDLDFVRELADTHFVLRTRYFDDFCLAAGAARCTQVVVLAAGLDTRAYRLPWPRPTRLFEVDLPALVSFKDRVLAGERVRPACERVTVPADLRGDWPAALLAAGFDRTRPTAWLLEGVMMFLSDADNDRLLARISSLSAPGSRIAIEHFNQEFRRLPQMNQVHERFRSLDALANSWLADPVRWLARNGWYATVAAPTRLAGEHGRPVPGITDPELVGPARIWLASAVRPRLAITLPQKRRLPAIRSVTKLVHRTY</sequence>
<dbReference type="EC" id="2.1.1.-" evidence="6"/>
<evidence type="ECO:0000256" key="6">
    <source>
        <dbReference type="RuleBase" id="RU362030"/>
    </source>
</evidence>
<keyword evidence="4" id="KW-0808">Transferase</keyword>
<comment type="similarity">
    <text evidence="2 6">Belongs to the UPF0677 family.</text>
</comment>
<evidence type="ECO:0000256" key="4">
    <source>
        <dbReference type="ARBA" id="ARBA00022679"/>
    </source>
</evidence>
<dbReference type="InterPro" id="IPR029063">
    <property type="entry name" value="SAM-dependent_MTases_sf"/>
</dbReference>
<protein>
    <recommendedName>
        <fullName evidence="6">S-adenosyl-L-methionine-dependent methyltransferase</fullName>
        <ecNumber evidence="6">2.1.1.-</ecNumber>
    </recommendedName>
</protein>
<evidence type="ECO:0000313" key="7">
    <source>
        <dbReference type="EMBL" id="MCP2167962.1"/>
    </source>
</evidence>
<evidence type="ECO:0000256" key="3">
    <source>
        <dbReference type="ARBA" id="ARBA00022603"/>
    </source>
</evidence>
<accession>A0AAE3KIG8</accession>
<dbReference type="SUPFAM" id="SSF53335">
    <property type="entry name" value="S-adenosyl-L-methionine-dependent methyltransferases"/>
    <property type="match status" value="1"/>
</dbReference>
<dbReference type="GO" id="GO:0008168">
    <property type="term" value="F:methyltransferase activity"/>
    <property type="evidence" value="ECO:0007669"/>
    <property type="project" value="UniProtKB-UniRule"/>
</dbReference>
<proteinExistence type="inferred from homology"/>
<dbReference type="GO" id="GO:0032259">
    <property type="term" value="P:methylation"/>
    <property type="evidence" value="ECO:0007669"/>
    <property type="project" value="UniProtKB-KW"/>
</dbReference>
<dbReference type="RefSeq" id="WP_253775358.1">
    <property type="nucleotide sequence ID" value="NZ_JAMTCK010000012.1"/>
</dbReference>
<gene>
    <name evidence="7" type="ORF">LX83_004836</name>
</gene>
<name>A0AAE3KIG8_9PSEU</name>